<dbReference type="WBParaSite" id="RSKR_0000429000.1">
    <property type="protein sequence ID" value="RSKR_0000429000.1"/>
    <property type="gene ID" value="RSKR_0000429000"/>
</dbReference>
<dbReference type="Proteomes" id="UP000095286">
    <property type="component" value="Unplaced"/>
</dbReference>
<organism evidence="1 2">
    <name type="scientific">Rhabditophanes sp. KR3021</name>
    <dbReference type="NCBI Taxonomy" id="114890"/>
    <lineage>
        <taxon>Eukaryota</taxon>
        <taxon>Metazoa</taxon>
        <taxon>Ecdysozoa</taxon>
        <taxon>Nematoda</taxon>
        <taxon>Chromadorea</taxon>
        <taxon>Rhabditida</taxon>
        <taxon>Tylenchina</taxon>
        <taxon>Panagrolaimomorpha</taxon>
        <taxon>Strongyloidoidea</taxon>
        <taxon>Alloionematidae</taxon>
        <taxon>Rhabditophanes</taxon>
    </lineage>
</organism>
<name>A0AC35TU38_9BILA</name>
<protein>
    <submittedName>
        <fullName evidence="2">BZIP domain-containing protein</fullName>
    </submittedName>
</protein>
<evidence type="ECO:0000313" key="2">
    <source>
        <dbReference type="WBParaSite" id="RSKR_0000429000.1"/>
    </source>
</evidence>
<reference evidence="2" key="1">
    <citation type="submission" date="2016-11" db="UniProtKB">
        <authorList>
            <consortium name="WormBaseParasite"/>
        </authorList>
    </citation>
    <scope>IDENTIFICATION</scope>
    <source>
        <strain evidence="2">KR3021</strain>
    </source>
</reference>
<proteinExistence type="predicted"/>
<sequence length="318" mass="36999">MVDYISIQPTSSSIREYSESLSDGNVDKRELLRQKRIVERSRLKFCLENPDSPDAAKVIEAWERSKERSRIRTIRYRRRKALREQKNPGRVEEQRLSTPIPVNKNMLFNEPRQNNALTDDDNSKQTILNIINKQLGEYKAKIKELESLKVSIESFDFNHNNNIINKLPQLPLSMECALLANIFKPNTNSSKISNNENNNSNDLDLVTPIIPNGIISLQTIKEEENDSEDLLTENTPVLSNNESKLNSSNEDNQQPNINCDNTEFPDKKASLQEKLAFAMLHPKCEFSIKYLESYERRKEMTRRRQARYRERLAKSKQN</sequence>
<accession>A0AC35TU38</accession>
<evidence type="ECO:0000313" key="1">
    <source>
        <dbReference type="Proteomes" id="UP000095286"/>
    </source>
</evidence>